<dbReference type="SUPFAM" id="SSF103196">
    <property type="entry name" value="Roadblock/LC7 domain"/>
    <property type="match status" value="1"/>
</dbReference>
<protein>
    <submittedName>
        <fullName evidence="2">Roadblock/LC7 family protein</fullName>
    </submittedName>
</protein>
<comment type="caution">
    <text evidence="2">The sequence shown here is derived from an EMBL/GenBank/DDBJ whole genome shotgun (WGS) entry which is preliminary data.</text>
</comment>
<dbReference type="Gene3D" id="3.30.450.30">
    <property type="entry name" value="Dynein light chain 2a, cytoplasmic"/>
    <property type="match status" value="1"/>
</dbReference>
<evidence type="ECO:0000259" key="1">
    <source>
        <dbReference type="SMART" id="SM00960"/>
    </source>
</evidence>
<dbReference type="SMART" id="SM00960">
    <property type="entry name" value="Robl_LC7"/>
    <property type="match status" value="1"/>
</dbReference>
<organism evidence="2 3">
    <name type="scientific">Methanoculleus marisnigri</name>
    <dbReference type="NCBI Taxonomy" id="2198"/>
    <lineage>
        <taxon>Archaea</taxon>
        <taxon>Methanobacteriati</taxon>
        <taxon>Methanobacteriota</taxon>
        <taxon>Stenosarchaea group</taxon>
        <taxon>Methanomicrobia</taxon>
        <taxon>Methanomicrobiales</taxon>
        <taxon>Methanomicrobiaceae</taxon>
        <taxon>Methanoculleus</taxon>
    </lineage>
</organism>
<name>A0A101GNH5_9EURY</name>
<gene>
    <name evidence="2" type="ORF">XD82_0991</name>
</gene>
<sequence length="302" mass="31534">MLPDGVSLGRLQGSIAALASISPHFTGAVRINGPKGAGFILVQNGNPYAAAFEDTDKNLLLSGDEAYRHLLDRPSLNYELIAYTAEETEAAREASRETGCLVSGDGAKPAARTRLAETSCLDQIALQPGVIAVSVFHEGFGLQSVGSADFDQVAAVAEDLLRAGTRITADMEMGNLSQMILETPGGKLIIAPYGDLSLCIFAKPDANLGLIFFSSLPPYPDEVGARIGLSLESAFFFEHVPMQWTVVAIAIGGGADGEGETPSPVSTSLRSTQLISPTPPALPGQAFPTRALSHPTVDIPAG</sequence>
<dbReference type="AlphaFoldDB" id="A0A101GNH5"/>
<evidence type="ECO:0000313" key="2">
    <source>
        <dbReference type="EMBL" id="KUK61696.1"/>
    </source>
</evidence>
<dbReference type="PATRIC" id="fig|2198.4.peg.1311"/>
<accession>A0A101GNH5</accession>
<dbReference type="InterPro" id="IPR004942">
    <property type="entry name" value="Roadblock/LAMTOR2_dom"/>
</dbReference>
<proteinExistence type="predicted"/>
<dbReference type="Pfam" id="PF03259">
    <property type="entry name" value="Robl_LC7"/>
    <property type="match status" value="1"/>
</dbReference>
<evidence type="ECO:0000313" key="3">
    <source>
        <dbReference type="Proteomes" id="UP000054323"/>
    </source>
</evidence>
<feature type="domain" description="Roadblock/LAMTOR2" evidence="1">
    <location>
        <begin position="117"/>
        <end position="202"/>
    </location>
</feature>
<reference evidence="3" key="1">
    <citation type="journal article" date="2015" name="MBio">
        <title>Genome-Resolved Metagenomic Analysis Reveals Roles for Candidate Phyla and Other Microbial Community Members in Biogeochemical Transformations in Oil Reservoirs.</title>
        <authorList>
            <person name="Hu P."/>
            <person name="Tom L."/>
            <person name="Singh A."/>
            <person name="Thomas B.C."/>
            <person name="Baker B.J."/>
            <person name="Piceno Y.M."/>
            <person name="Andersen G.L."/>
            <person name="Banfield J.F."/>
        </authorList>
    </citation>
    <scope>NUCLEOTIDE SEQUENCE [LARGE SCALE GENOMIC DNA]</scope>
</reference>
<dbReference type="EMBL" id="LGGD01000108">
    <property type="protein sequence ID" value="KUK61696.1"/>
    <property type="molecule type" value="Genomic_DNA"/>
</dbReference>
<dbReference type="Proteomes" id="UP000054323">
    <property type="component" value="Unassembled WGS sequence"/>
</dbReference>